<reference evidence="2" key="1">
    <citation type="journal article" date="2023" name="Science">
        <title>Genome structures resolve the early diversification of teleost fishes.</title>
        <authorList>
            <person name="Parey E."/>
            <person name="Louis A."/>
            <person name="Montfort J."/>
            <person name="Bouchez O."/>
            <person name="Roques C."/>
            <person name="Iampietro C."/>
            <person name="Lluch J."/>
            <person name="Castinel A."/>
            <person name="Donnadieu C."/>
            <person name="Desvignes T."/>
            <person name="Floi Bucao C."/>
            <person name="Jouanno E."/>
            <person name="Wen M."/>
            <person name="Mejri S."/>
            <person name="Dirks R."/>
            <person name="Jansen H."/>
            <person name="Henkel C."/>
            <person name="Chen W.J."/>
            <person name="Zahm M."/>
            <person name="Cabau C."/>
            <person name="Klopp C."/>
            <person name="Thompson A.W."/>
            <person name="Robinson-Rechavi M."/>
            <person name="Braasch I."/>
            <person name="Lecointre G."/>
            <person name="Bobe J."/>
            <person name="Postlethwait J.H."/>
            <person name="Berthelot C."/>
            <person name="Roest Crollius H."/>
            <person name="Guiguen Y."/>
        </authorList>
    </citation>
    <scope>NUCLEOTIDE SEQUENCE</scope>
    <source>
        <strain evidence="2">NC1722</strain>
    </source>
</reference>
<evidence type="ECO:0000313" key="3">
    <source>
        <dbReference type="Proteomes" id="UP001221898"/>
    </source>
</evidence>
<gene>
    <name evidence="2" type="ORF">AAFF_G00107660</name>
</gene>
<dbReference type="AlphaFoldDB" id="A0AAD7WAW8"/>
<proteinExistence type="predicted"/>
<name>A0AAD7WAW8_9TELE</name>
<evidence type="ECO:0000313" key="2">
    <source>
        <dbReference type="EMBL" id="KAJ8390372.1"/>
    </source>
</evidence>
<keyword evidence="3" id="KW-1185">Reference proteome</keyword>
<dbReference type="Proteomes" id="UP001221898">
    <property type="component" value="Unassembled WGS sequence"/>
</dbReference>
<organism evidence="2 3">
    <name type="scientific">Aldrovandia affinis</name>
    <dbReference type="NCBI Taxonomy" id="143900"/>
    <lineage>
        <taxon>Eukaryota</taxon>
        <taxon>Metazoa</taxon>
        <taxon>Chordata</taxon>
        <taxon>Craniata</taxon>
        <taxon>Vertebrata</taxon>
        <taxon>Euteleostomi</taxon>
        <taxon>Actinopterygii</taxon>
        <taxon>Neopterygii</taxon>
        <taxon>Teleostei</taxon>
        <taxon>Notacanthiformes</taxon>
        <taxon>Halosauridae</taxon>
        <taxon>Aldrovandia</taxon>
    </lineage>
</organism>
<sequence>MEDPCAEMPSFRMLRGEKPAECVISGNEMDESDLSPFSGLNYSLEEVSDEEISTKKERHWRLGPEDLNGTLLYDFPESETGQDSTVKDEEESESSEKTH</sequence>
<comment type="caution">
    <text evidence="2">The sequence shown here is derived from an EMBL/GenBank/DDBJ whole genome shotgun (WGS) entry which is preliminary data.</text>
</comment>
<evidence type="ECO:0000256" key="1">
    <source>
        <dbReference type="SAM" id="MobiDB-lite"/>
    </source>
</evidence>
<dbReference type="EMBL" id="JAINUG010000170">
    <property type="protein sequence ID" value="KAJ8390372.1"/>
    <property type="molecule type" value="Genomic_DNA"/>
</dbReference>
<feature type="region of interest" description="Disordered" evidence="1">
    <location>
        <begin position="66"/>
        <end position="99"/>
    </location>
</feature>
<protein>
    <submittedName>
        <fullName evidence="2">Uncharacterized protein</fullName>
    </submittedName>
</protein>
<accession>A0AAD7WAW8</accession>